<gene>
    <name evidence="2" type="ORF">FRX31_031857</name>
</gene>
<dbReference type="EMBL" id="JABWDY010039937">
    <property type="protein sequence ID" value="KAF5178558.1"/>
    <property type="molecule type" value="Genomic_DNA"/>
</dbReference>
<evidence type="ECO:0000313" key="2">
    <source>
        <dbReference type="EMBL" id="KAF5178558.1"/>
    </source>
</evidence>
<sequence>MIVLLVFIAALVVIAVRATVVTWITVLVLLAFAGNRRKVLVRQGSNITADITMSVMKTVFKECSFLAIIFLVLTFIVHIQRLGHKSICQLMDVNCYIHIVHASPSGA</sequence>
<keyword evidence="1" id="KW-0812">Transmembrane</keyword>
<dbReference type="PANTHER" id="PTHR34656:SF2">
    <property type="entry name" value="TRANSMEMBRANE PROTEIN"/>
    <property type="match status" value="1"/>
</dbReference>
<feature type="transmembrane region" description="Helical" evidence="1">
    <location>
        <begin position="6"/>
        <end position="33"/>
    </location>
</feature>
<comment type="caution">
    <text evidence="2">The sequence shown here is derived from an EMBL/GenBank/DDBJ whole genome shotgun (WGS) entry which is preliminary data.</text>
</comment>
<accession>A0A7J6V1H5</accession>
<feature type="transmembrane region" description="Helical" evidence="1">
    <location>
        <begin position="63"/>
        <end position="83"/>
    </location>
</feature>
<keyword evidence="1" id="KW-0472">Membrane</keyword>
<keyword evidence="3" id="KW-1185">Reference proteome</keyword>
<evidence type="ECO:0000313" key="3">
    <source>
        <dbReference type="Proteomes" id="UP000554482"/>
    </source>
</evidence>
<protein>
    <submittedName>
        <fullName evidence="2">Uncharacterized protein</fullName>
    </submittedName>
</protein>
<dbReference type="PANTHER" id="PTHR34656">
    <property type="entry name" value="PYRROLINE-5-CARBOXYLATE REDUCTASE"/>
    <property type="match status" value="1"/>
</dbReference>
<organism evidence="2 3">
    <name type="scientific">Thalictrum thalictroides</name>
    <name type="common">Rue-anemone</name>
    <name type="synonym">Anemone thalictroides</name>
    <dbReference type="NCBI Taxonomy" id="46969"/>
    <lineage>
        <taxon>Eukaryota</taxon>
        <taxon>Viridiplantae</taxon>
        <taxon>Streptophyta</taxon>
        <taxon>Embryophyta</taxon>
        <taxon>Tracheophyta</taxon>
        <taxon>Spermatophyta</taxon>
        <taxon>Magnoliopsida</taxon>
        <taxon>Ranunculales</taxon>
        <taxon>Ranunculaceae</taxon>
        <taxon>Thalictroideae</taxon>
        <taxon>Thalictrum</taxon>
    </lineage>
</organism>
<dbReference type="Proteomes" id="UP000554482">
    <property type="component" value="Unassembled WGS sequence"/>
</dbReference>
<dbReference type="OrthoDB" id="1105491at2759"/>
<keyword evidence="1" id="KW-1133">Transmembrane helix</keyword>
<evidence type="ECO:0000256" key="1">
    <source>
        <dbReference type="SAM" id="Phobius"/>
    </source>
</evidence>
<dbReference type="AlphaFoldDB" id="A0A7J6V1H5"/>
<name>A0A7J6V1H5_THATH</name>
<proteinExistence type="predicted"/>
<reference evidence="2 3" key="1">
    <citation type="submission" date="2020-06" db="EMBL/GenBank/DDBJ databases">
        <title>Transcriptomic and genomic resources for Thalictrum thalictroides and T. hernandezii: Facilitating candidate gene discovery in an emerging model plant lineage.</title>
        <authorList>
            <person name="Arias T."/>
            <person name="Riano-Pachon D.M."/>
            <person name="Di Stilio V.S."/>
        </authorList>
    </citation>
    <scope>NUCLEOTIDE SEQUENCE [LARGE SCALE GENOMIC DNA]</scope>
    <source>
        <strain evidence="3">cv. WT478/WT964</strain>
        <tissue evidence="2">Leaves</tissue>
    </source>
</reference>